<evidence type="ECO:0000256" key="2">
    <source>
        <dbReference type="ARBA" id="ARBA00022670"/>
    </source>
</evidence>
<dbReference type="Pfam" id="PF02902">
    <property type="entry name" value="Peptidase_C48"/>
    <property type="match status" value="1"/>
</dbReference>
<dbReference type="OrthoDB" id="1939479at2759"/>
<gene>
    <name evidence="5" type="ORF">OIDMADRAFT_18504</name>
</gene>
<evidence type="ECO:0000259" key="4">
    <source>
        <dbReference type="PROSITE" id="PS50600"/>
    </source>
</evidence>
<feature type="domain" description="Ubiquitin-like protease family profile" evidence="4">
    <location>
        <begin position="1"/>
        <end position="180"/>
    </location>
</feature>
<keyword evidence="3" id="KW-0378">Hydrolase</keyword>
<evidence type="ECO:0000313" key="5">
    <source>
        <dbReference type="EMBL" id="KIN03004.1"/>
    </source>
</evidence>
<evidence type="ECO:0000256" key="1">
    <source>
        <dbReference type="ARBA" id="ARBA00005234"/>
    </source>
</evidence>
<accession>A0A0C3CVG9</accession>
<dbReference type="InterPro" id="IPR038765">
    <property type="entry name" value="Papain-like_cys_pep_sf"/>
</dbReference>
<dbReference type="SUPFAM" id="SSF54001">
    <property type="entry name" value="Cysteine proteinases"/>
    <property type="match status" value="1"/>
</dbReference>
<proteinExistence type="inferred from homology"/>
<dbReference type="InParanoid" id="A0A0C3CVG9"/>
<dbReference type="Gene3D" id="3.40.395.10">
    <property type="entry name" value="Adenoviral Proteinase, Chain A"/>
    <property type="match status" value="1"/>
</dbReference>
<keyword evidence="2" id="KW-0645">Protease</keyword>
<evidence type="ECO:0000313" key="6">
    <source>
        <dbReference type="Proteomes" id="UP000054321"/>
    </source>
</evidence>
<sequence>MSGAVVNAFMKALQQKADKIQEKSLFLESDFFPGANKCLSCRAQDIECNMIEQDGLHCTQCRRDGVICKKSSLKIGAENLYDYSRIFIPVFTKEIFHWSLVLITPSERSITHYDSLPYTGPEKPDILTWGLREVVKWVKGLISPARWHSEGWTNSTYPVAKQPPHGNDCGVCTVINCRLLFSGKPLPQIDSFTPELMAQMRAAFAKEVAEGKFSDEINLDVL</sequence>
<dbReference type="GO" id="GO:0019783">
    <property type="term" value="F:ubiquitin-like protein peptidase activity"/>
    <property type="evidence" value="ECO:0007669"/>
    <property type="project" value="UniProtKB-ARBA"/>
</dbReference>
<reference evidence="6" key="2">
    <citation type="submission" date="2015-01" db="EMBL/GenBank/DDBJ databases">
        <title>Evolutionary Origins and Diversification of the Mycorrhizal Mutualists.</title>
        <authorList>
            <consortium name="DOE Joint Genome Institute"/>
            <consortium name="Mycorrhizal Genomics Consortium"/>
            <person name="Kohler A."/>
            <person name="Kuo A."/>
            <person name="Nagy L.G."/>
            <person name="Floudas D."/>
            <person name="Copeland A."/>
            <person name="Barry K.W."/>
            <person name="Cichocki N."/>
            <person name="Veneault-Fourrey C."/>
            <person name="LaButti K."/>
            <person name="Lindquist E.A."/>
            <person name="Lipzen A."/>
            <person name="Lundell T."/>
            <person name="Morin E."/>
            <person name="Murat C."/>
            <person name="Riley R."/>
            <person name="Ohm R."/>
            <person name="Sun H."/>
            <person name="Tunlid A."/>
            <person name="Henrissat B."/>
            <person name="Grigoriev I.V."/>
            <person name="Hibbett D.S."/>
            <person name="Martin F."/>
        </authorList>
    </citation>
    <scope>NUCLEOTIDE SEQUENCE [LARGE SCALE GENOMIC DNA]</scope>
    <source>
        <strain evidence="6">Zn</strain>
    </source>
</reference>
<comment type="similarity">
    <text evidence="1">Belongs to the peptidase C48 family.</text>
</comment>
<dbReference type="EMBL" id="KN832874">
    <property type="protein sequence ID" value="KIN03004.1"/>
    <property type="molecule type" value="Genomic_DNA"/>
</dbReference>
<dbReference type="GO" id="GO:0008234">
    <property type="term" value="F:cysteine-type peptidase activity"/>
    <property type="evidence" value="ECO:0007669"/>
    <property type="project" value="InterPro"/>
</dbReference>
<dbReference type="AlphaFoldDB" id="A0A0C3CVG9"/>
<evidence type="ECO:0000256" key="3">
    <source>
        <dbReference type="ARBA" id="ARBA00022801"/>
    </source>
</evidence>
<dbReference type="GO" id="GO:0006508">
    <property type="term" value="P:proteolysis"/>
    <property type="evidence" value="ECO:0007669"/>
    <property type="project" value="UniProtKB-KW"/>
</dbReference>
<dbReference type="HOGENOM" id="CLU_1245716_0_0_1"/>
<name>A0A0C3CVG9_OIDMZ</name>
<keyword evidence="6" id="KW-1185">Reference proteome</keyword>
<dbReference type="Proteomes" id="UP000054321">
    <property type="component" value="Unassembled WGS sequence"/>
</dbReference>
<protein>
    <recommendedName>
        <fullName evidence="4">Ubiquitin-like protease family profile domain-containing protein</fullName>
    </recommendedName>
</protein>
<dbReference type="InterPro" id="IPR003653">
    <property type="entry name" value="Peptidase_C48_C"/>
</dbReference>
<organism evidence="5 6">
    <name type="scientific">Oidiodendron maius (strain Zn)</name>
    <dbReference type="NCBI Taxonomy" id="913774"/>
    <lineage>
        <taxon>Eukaryota</taxon>
        <taxon>Fungi</taxon>
        <taxon>Dikarya</taxon>
        <taxon>Ascomycota</taxon>
        <taxon>Pezizomycotina</taxon>
        <taxon>Leotiomycetes</taxon>
        <taxon>Leotiomycetes incertae sedis</taxon>
        <taxon>Myxotrichaceae</taxon>
        <taxon>Oidiodendron</taxon>
    </lineage>
</organism>
<dbReference type="PROSITE" id="PS50600">
    <property type="entry name" value="ULP_PROTEASE"/>
    <property type="match status" value="1"/>
</dbReference>
<reference evidence="5 6" key="1">
    <citation type="submission" date="2014-04" db="EMBL/GenBank/DDBJ databases">
        <authorList>
            <consortium name="DOE Joint Genome Institute"/>
            <person name="Kuo A."/>
            <person name="Martino E."/>
            <person name="Perotto S."/>
            <person name="Kohler A."/>
            <person name="Nagy L.G."/>
            <person name="Floudas D."/>
            <person name="Copeland A."/>
            <person name="Barry K.W."/>
            <person name="Cichocki N."/>
            <person name="Veneault-Fourrey C."/>
            <person name="LaButti K."/>
            <person name="Lindquist E.A."/>
            <person name="Lipzen A."/>
            <person name="Lundell T."/>
            <person name="Morin E."/>
            <person name="Murat C."/>
            <person name="Sun H."/>
            <person name="Tunlid A."/>
            <person name="Henrissat B."/>
            <person name="Grigoriev I.V."/>
            <person name="Hibbett D.S."/>
            <person name="Martin F."/>
            <person name="Nordberg H.P."/>
            <person name="Cantor M.N."/>
            <person name="Hua S.X."/>
        </authorList>
    </citation>
    <scope>NUCLEOTIDE SEQUENCE [LARGE SCALE GENOMIC DNA]</scope>
    <source>
        <strain evidence="5 6">Zn</strain>
    </source>
</reference>